<dbReference type="GO" id="GO:0016846">
    <property type="term" value="F:carbon-sulfur lyase activity"/>
    <property type="evidence" value="ECO:0007669"/>
    <property type="project" value="InterPro"/>
</dbReference>
<reference evidence="6 7" key="1">
    <citation type="submission" date="2018-01" db="EMBL/GenBank/DDBJ databases">
        <title>Draft genome sequence of Paucibacter aquatile CR182 isolated from freshwater of the Nakdong River.</title>
        <authorList>
            <person name="Choi A."/>
            <person name="Chung E.J."/>
        </authorList>
    </citation>
    <scope>NUCLEOTIDE SEQUENCE [LARGE SCALE GENOMIC DNA]</scope>
    <source>
        <strain evidence="6 7">CR182</strain>
    </source>
</reference>
<evidence type="ECO:0000256" key="1">
    <source>
        <dbReference type="ARBA" id="ARBA00005495"/>
    </source>
</evidence>
<evidence type="ECO:0000259" key="5">
    <source>
        <dbReference type="PROSITE" id="PS51891"/>
    </source>
</evidence>
<dbReference type="Pfam" id="PF04828">
    <property type="entry name" value="GFA"/>
    <property type="match status" value="1"/>
</dbReference>
<dbReference type="PANTHER" id="PTHR33337">
    <property type="entry name" value="GFA DOMAIN-CONTAINING PROTEIN"/>
    <property type="match status" value="1"/>
</dbReference>
<keyword evidence="7" id="KW-1185">Reference proteome</keyword>
<keyword evidence="3" id="KW-0862">Zinc</keyword>
<dbReference type="Proteomes" id="UP000235916">
    <property type="component" value="Unassembled WGS sequence"/>
</dbReference>
<keyword evidence="2" id="KW-0479">Metal-binding</keyword>
<dbReference type="InterPro" id="IPR006913">
    <property type="entry name" value="CENP-V/GFA"/>
</dbReference>
<dbReference type="PROSITE" id="PS51891">
    <property type="entry name" value="CENP_V_GFA"/>
    <property type="match status" value="1"/>
</dbReference>
<organism evidence="6 7">
    <name type="scientific">Kinneretia aquatilis</name>
    <dbReference type="NCBI Taxonomy" id="2070761"/>
    <lineage>
        <taxon>Bacteria</taxon>
        <taxon>Pseudomonadati</taxon>
        <taxon>Pseudomonadota</taxon>
        <taxon>Betaproteobacteria</taxon>
        <taxon>Burkholderiales</taxon>
        <taxon>Sphaerotilaceae</taxon>
        <taxon>Roseateles</taxon>
    </lineage>
</organism>
<dbReference type="EMBL" id="POSP01000001">
    <property type="protein sequence ID" value="PND40488.1"/>
    <property type="molecule type" value="Genomic_DNA"/>
</dbReference>
<dbReference type="SUPFAM" id="SSF51316">
    <property type="entry name" value="Mss4-like"/>
    <property type="match status" value="1"/>
</dbReference>
<comment type="similarity">
    <text evidence="1">Belongs to the Gfa family.</text>
</comment>
<name>A0A2N8L446_9BURK</name>
<accession>A0A2N8L446</accession>
<protein>
    <submittedName>
        <fullName evidence="6">Aldehyde-activating protein</fullName>
    </submittedName>
</protein>
<evidence type="ECO:0000256" key="3">
    <source>
        <dbReference type="ARBA" id="ARBA00022833"/>
    </source>
</evidence>
<evidence type="ECO:0000256" key="2">
    <source>
        <dbReference type="ARBA" id="ARBA00022723"/>
    </source>
</evidence>
<proteinExistence type="inferred from homology"/>
<dbReference type="OrthoDB" id="327703at2"/>
<evidence type="ECO:0000256" key="4">
    <source>
        <dbReference type="ARBA" id="ARBA00023239"/>
    </source>
</evidence>
<keyword evidence="4" id="KW-0456">Lyase</keyword>
<sequence>MDTSSTAAPQPRLHHAACSCGQLQAQARGEPLRVSVCHCLACQRRTGSVFGAQARFPRAAVTLQGESHSWDRTGDSGSTCRFHFCPICGATVYYELLAMPEMLGIPLGAFADPQFPAPSFSVYEKRMHAWVQLRGEIEHLA</sequence>
<comment type="caution">
    <text evidence="6">The sequence shown here is derived from an EMBL/GenBank/DDBJ whole genome shotgun (WGS) entry which is preliminary data.</text>
</comment>
<evidence type="ECO:0000313" key="6">
    <source>
        <dbReference type="EMBL" id="PND40488.1"/>
    </source>
</evidence>
<dbReference type="GO" id="GO:0046872">
    <property type="term" value="F:metal ion binding"/>
    <property type="evidence" value="ECO:0007669"/>
    <property type="project" value="UniProtKB-KW"/>
</dbReference>
<dbReference type="PANTHER" id="PTHR33337:SF40">
    <property type="entry name" value="CENP-V_GFA DOMAIN-CONTAINING PROTEIN-RELATED"/>
    <property type="match status" value="1"/>
</dbReference>
<dbReference type="InterPro" id="IPR011057">
    <property type="entry name" value="Mss4-like_sf"/>
</dbReference>
<feature type="domain" description="CENP-V/GFA" evidence="5">
    <location>
        <begin position="14"/>
        <end position="124"/>
    </location>
</feature>
<dbReference type="Gene3D" id="3.90.1590.10">
    <property type="entry name" value="glutathione-dependent formaldehyde- activating enzyme (gfa)"/>
    <property type="match status" value="1"/>
</dbReference>
<evidence type="ECO:0000313" key="7">
    <source>
        <dbReference type="Proteomes" id="UP000235916"/>
    </source>
</evidence>
<dbReference type="AlphaFoldDB" id="A0A2N8L446"/>
<gene>
    <name evidence="6" type="ORF">C1O66_02630</name>
</gene>